<accession>A0ABQ5D5L1</accession>
<name>A0ABQ5D5L1_9ASTR</name>
<keyword evidence="3" id="KW-1185">Reference proteome</keyword>
<organism evidence="2 3">
    <name type="scientific">Tanacetum coccineum</name>
    <dbReference type="NCBI Taxonomy" id="301880"/>
    <lineage>
        <taxon>Eukaryota</taxon>
        <taxon>Viridiplantae</taxon>
        <taxon>Streptophyta</taxon>
        <taxon>Embryophyta</taxon>
        <taxon>Tracheophyta</taxon>
        <taxon>Spermatophyta</taxon>
        <taxon>Magnoliopsida</taxon>
        <taxon>eudicotyledons</taxon>
        <taxon>Gunneridae</taxon>
        <taxon>Pentapetalae</taxon>
        <taxon>asterids</taxon>
        <taxon>campanulids</taxon>
        <taxon>Asterales</taxon>
        <taxon>Asteraceae</taxon>
        <taxon>Asteroideae</taxon>
        <taxon>Anthemideae</taxon>
        <taxon>Anthemidinae</taxon>
        <taxon>Tanacetum</taxon>
    </lineage>
</organism>
<proteinExistence type="predicted"/>
<evidence type="ECO:0000313" key="2">
    <source>
        <dbReference type="EMBL" id="GJT34249.1"/>
    </source>
</evidence>
<reference evidence="2" key="2">
    <citation type="submission" date="2022-01" db="EMBL/GenBank/DDBJ databases">
        <authorList>
            <person name="Yamashiro T."/>
            <person name="Shiraishi A."/>
            <person name="Satake H."/>
            <person name="Nakayama K."/>
        </authorList>
    </citation>
    <scope>NUCLEOTIDE SEQUENCE</scope>
</reference>
<feature type="region of interest" description="Disordered" evidence="1">
    <location>
        <begin position="21"/>
        <end position="72"/>
    </location>
</feature>
<protein>
    <submittedName>
        <fullName evidence="2">Uncharacterized protein</fullName>
    </submittedName>
</protein>
<reference evidence="2" key="1">
    <citation type="journal article" date="2022" name="Int. J. Mol. Sci.">
        <title>Draft Genome of Tanacetum Coccineum: Genomic Comparison of Closely Related Tanacetum-Family Plants.</title>
        <authorList>
            <person name="Yamashiro T."/>
            <person name="Shiraishi A."/>
            <person name="Nakayama K."/>
            <person name="Satake H."/>
        </authorList>
    </citation>
    <scope>NUCLEOTIDE SEQUENCE</scope>
</reference>
<gene>
    <name evidence="2" type="ORF">Tco_0924668</name>
</gene>
<evidence type="ECO:0000313" key="3">
    <source>
        <dbReference type="Proteomes" id="UP001151760"/>
    </source>
</evidence>
<dbReference type="EMBL" id="BQNB010014947">
    <property type="protein sequence ID" value="GJT34249.1"/>
    <property type="molecule type" value="Genomic_DNA"/>
</dbReference>
<dbReference type="Proteomes" id="UP001151760">
    <property type="component" value="Unassembled WGS sequence"/>
</dbReference>
<evidence type="ECO:0000256" key="1">
    <source>
        <dbReference type="SAM" id="MobiDB-lite"/>
    </source>
</evidence>
<comment type="caution">
    <text evidence="2">The sequence shown here is derived from an EMBL/GenBank/DDBJ whole genome shotgun (WGS) entry which is preliminary data.</text>
</comment>
<sequence length="214" mass="23375">MPSSDFPAISSDESIESPILLVILSDTESDPSKDSPSSDHALVAPDVSPFLSDDHSESEPLEDSSEEDAPKPYEATVSCWRAAVMTHSSSSSSSASTPLASFQLVLASPSLPRRPGQEIPFGRPYCTHHNEVLRMLTAWKRVHPFPARIPANRRRFCYVSSSSSPLPRKRRRVLPHSSLSGSLSSLSFVAPSRKRCRSPTADLIRANLLPLVRG</sequence>